<dbReference type="PANTHER" id="PTHR46082:SF6">
    <property type="entry name" value="AAA+ ATPASE DOMAIN-CONTAINING PROTEIN-RELATED"/>
    <property type="match status" value="1"/>
</dbReference>
<dbReference type="InterPro" id="IPR027417">
    <property type="entry name" value="P-loop_NTPase"/>
</dbReference>
<dbReference type="InterPro" id="IPR053137">
    <property type="entry name" value="NLR-like"/>
</dbReference>
<keyword evidence="5" id="KW-1185">Reference proteome</keyword>
<dbReference type="InterPro" id="IPR002182">
    <property type="entry name" value="NB-ARC"/>
</dbReference>
<dbReference type="Pfam" id="PF00931">
    <property type="entry name" value="NB-ARC"/>
    <property type="match status" value="1"/>
</dbReference>
<dbReference type="SUPFAM" id="SSF48452">
    <property type="entry name" value="TPR-like"/>
    <property type="match status" value="3"/>
</dbReference>
<dbReference type="InterPro" id="IPR056681">
    <property type="entry name" value="DUF7779"/>
</dbReference>
<dbReference type="Pfam" id="PF25000">
    <property type="entry name" value="DUF7779"/>
    <property type="match status" value="1"/>
</dbReference>
<gene>
    <name evidence="4" type="ORF">Aco04nite_51300</name>
</gene>
<reference evidence="4" key="1">
    <citation type="submission" date="2021-03" db="EMBL/GenBank/DDBJ databases">
        <title>Whole genome shotgun sequence of Actinoplanes consettensis NBRC 14913.</title>
        <authorList>
            <person name="Komaki H."/>
            <person name="Tamura T."/>
        </authorList>
    </citation>
    <scope>NUCLEOTIDE SEQUENCE</scope>
    <source>
        <strain evidence="4">NBRC 14913</strain>
    </source>
</reference>
<evidence type="ECO:0008006" key="6">
    <source>
        <dbReference type="Google" id="ProtNLM"/>
    </source>
</evidence>
<dbReference type="Pfam" id="PF19956">
    <property type="entry name" value="EAD2"/>
    <property type="match status" value="1"/>
</dbReference>
<feature type="domain" description="NB-ARC" evidence="1">
    <location>
        <begin position="342"/>
        <end position="495"/>
    </location>
</feature>
<name>A0A919ST81_9ACTN</name>
<dbReference type="NCBIfam" id="NF040586">
    <property type="entry name" value="FxSxx_TPR"/>
    <property type="match status" value="1"/>
</dbReference>
<dbReference type="Pfam" id="PF13424">
    <property type="entry name" value="TPR_12"/>
    <property type="match status" value="3"/>
</dbReference>
<proteinExistence type="predicted"/>
<comment type="caution">
    <text evidence="4">The sequence shown here is derived from an EMBL/GenBank/DDBJ whole genome shotgun (WGS) entry which is preliminary data.</text>
</comment>
<dbReference type="Proteomes" id="UP000680865">
    <property type="component" value="Unassembled WGS sequence"/>
</dbReference>
<dbReference type="AlphaFoldDB" id="A0A919ST81"/>
<feature type="domain" description="DUF7779" evidence="3">
    <location>
        <begin position="577"/>
        <end position="660"/>
    </location>
</feature>
<evidence type="ECO:0000313" key="4">
    <source>
        <dbReference type="EMBL" id="GIM76628.1"/>
    </source>
</evidence>
<dbReference type="Gene3D" id="1.25.40.10">
    <property type="entry name" value="Tetratricopeptide repeat domain"/>
    <property type="match status" value="3"/>
</dbReference>
<organism evidence="4 5">
    <name type="scientific">Winogradskya consettensis</name>
    <dbReference type="NCBI Taxonomy" id="113560"/>
    <lineage>
        <taxon>Bacteria</taxon>
        <taxon>Bacillati</taxon>
        <taxon>Actinomycetota</taxon>
        <taxon>Actinomycetes</taxon>
        <taxon>Micromonosporales</taxon>
        <taxon>Micromonosporaceae</taxon>
        <taxon>Winogradskya</taxon>
    </lineage>
</organism>
<protein>
    <recommendedName>
        <fullName evidence="6">NB-ARC domain-containing protein</fullName>
    </recommendedName>
</protein>
<dbReference type="PANTHER" id="PTHR46082">
    <property type="entry name" value="ATP/GTP-BINDING PROTEIN-RELATED"/>
    <property type="match status" value="1"/>
</dbReference>
<sequence>MGSIDLRQRIGGSDVTHAVRKDPAAELRKALVAALVDVPVTHSLADRRLLINLVRRDVRMFPDVPERDQARTHVIEIVLTCIGTRGALRALKEALAVMAPEAPATRLVGSLVESASLASLLLPGETQQVHELLRRAAAEADDPGWWQPLARDILPEAAPGRRDLVQVFEGLAARSADDVATALIFAHRATAGLNGPLRVELATWIAEVADRLELSDEVFAEVRAAAAAPGPPLAGTLEAADPEGGASVSENGRLSALLPQNGVMLTPEMQINLGSSHDGLDVGAPDAEVEAASVTHGDMSVENGEDMAQVADTKQDLEKLPQVWGDVPQRNPDFTGRGEFLDNLHRELSMRRETAVLPQAIHGMGGVGKSQIAIEYVHLHSSEFDLVWWIPAEEIGQILTSLTKLAQRLELDVSPEANAAVPAVKQALSTGGTAYRDWLLIFDNAEDPVEVRKFFPTGGAGRILVTSRNPEWERGTRALEVDVFTREESIAFLRNRNPDLADGDADSLAVALGDLPLAIEAASAWRATTGMDTTEYLRLLSEKRLELFDVDPPPDYRLTVRAAWSMSLEKLTVDNLAALQLLQVCSFLAPEPISRNLFTGSSAAEITPELDATLRDTYSTGRVIRDILRLGLAKYDHRDNTLQIHRLIRLVLTDSMDPDQQHLMRQGAHTLLANANPNDPGGRKQWDRYGALRAHVDASGAVASPDPRVQDLVLGVMQYLFYFGDHEGSEALSAQAHVHRVMDRGPADGHTLRVAKWLGWMYFVNGKYREARTLNQETLERYRQTFGGDDEGTLDAMWVVSADLRAGGDFKAAKELDRSAVDVARRAFGMDDPITLNGVNSFGVSLRFLGDFREAERSDRENYRRRINVLGTDDNATMLSLYNLMIDRREAGDYMATRQEHELAYKRSIAVFGRDAPATLRMGRALSVTRRKAGDHPGALELSSETFDKYQRRYGEDYPDTIATAQNLAVDLRHDGDLQSAQKVGEDTLERYLRLFGERHTYTLSARTNLAVVLRLDGAVEKALEHDRESLALLEETLGPDHPVTLICATNYASDLFKVGEVQEAYERDTDTLARSERVLGTEHPSTLACSVNLALDLRTAGRISEADRILSDTLASLRRALGARHPATLNALQNLRADCDIDPMPL</sequence>
<feature type="domain" description="Effector-associated" evidence="2">
    <location>
        <begin position="32"/>
        <end position="112"/>
    </location>
</feature>
<dbReference type="Gene3D" id="3.40.50.300">
    <property type="entry name" value="P-loop containing nucleotide triphosphate hydrolases"/>
    <property type="match status" value="1"/>
</dbReference>
<dbReference type="SUPFAM" id="SSF52540">
    <property type="entry name" value="P-loop containing nucleoside triphosphate hydrolases"/>
    <property type="match status" value="1"/>
</dbReference>
<dbReference type="InterPro" id="IPR045431">
    <property type="entry name" value="EAD2"/>
</dbReference>
<evidence type="ECO:0000313" key="5">
    <source>
        <dbReference type="Proteomes" id="UP000680865"/>
    </source>
</evidence>
<evidence type="ECO:0000259" key="2">
    <source>
        <dbReference type="Pfam" id="PF19956"/>
    </source>
</evidence>
<dbReference type="EMBL" id="BOQP01000028">
    <property type="protein sequence ID" value="GIM76628.1"/>
    <property type="molecule type" value="Genomic_DNA"/>
</dbReference>
<dbReference type="InterPro" id="IPR011990">
    <property type="entry name" value="TPR-like_helical_dom_sf"/>
</dbReference>
<accession>A0A919ST81</accession>
<dbReference type="RefSeq" id="WP_212999775.1">
    <property type="nucleotide sequence ID" value="NZ_BAAATW010000005.1"/>
</dbReference>
<evidence type="ECO:0000259" key="1">
    <source>
        <dbReference type="Pfam" id="PF00931"/>
    </source>
</evidence>
<evidence type="ECO:0000259" key="3">
    <source>
        <dbReference type="Pfam" id="PF25000"/>
    </source>
</evidence>